<name>A0A8R1E8K0_CAEJA</name>
<proteinExistence type="predicted"/>
<dbReference type="EnsemblMetazoa" id="CJA27330.1">
    <property type="protein sequence ID" value="CJA27330.1"/>
    <property type="gene ID" value="WBGene00182902"/>
</dbReference>
<dbReference type="Proteomes" id="UP000005237">
    <property type="component" value="Unassembled WGS sequence"/>
</dbReference>
<reference evidence="2" key="1">
    <citation type="submission" date="2010-08" db="EMBL/GenBank/DDBJ databases">
        <authorList>
            <consortium name="Caenorhabditis japonica Sequencing Consortium"/>
            <person name="Wilson R.K."/>
        </authorList>
    </citation>
    <scope>NUCLEOTIDE SEQUENCE [LARGE SCALE GENOMIC DNA]</scope>
    <source>
        <strain evidence="2">DF5081</strain>
    </source>
</reference>
<accession>A0A8R1E8K0</accession>
<sequence>MSKDEQDREVGEDLELHDQTVESGKFFTLESIQKEPNTMKTAASQTPIIPENTKKCREKENMIREISFKISENLFKDLKILIVERDRARQAMHILPAKMAKELSEECNYFQTRYRLRIEQNKEKLDRRIDEIWRKLIKMPIESPEIVAFISVAHSEQLTVNARRNLPEMFGPM</sequence>
<protein>
    <submittedName>
        <fullName evidence="1">Uncharacterized protein</fullName>
    </submittedName>
</protein>
<organism evidence="1 2">
    <name type="scientific">Caenorhabditis japonica</name>
    <dbReference type="NCBI Taxonomy" id="281687"/>
    <lineage>
        <taxon>Eukaryota</taxon>
        <taxon>Metazoa</taxon>
        <taxon>Ecdysozoa</taxon>
        <taxon>Nematoda</taxon>
        <taxon>Chromadorea</taxon>
        <taxon>Rhabditida</taxon>
        <taxon>Rhabditina</taxon>
        <taxon>Rhabditomorpha</taxon>
        <taxon>Rhabditoidea</taxon>
        <taxon>Rhabditidae</taxon>
        <taxon>Peloderinae</taxon>
        <taxon>Caenorhabditis</taxon>
    </lineage>
</organism>
<dbReference type="AlphaFoldDB" id="A0A8R1E8K0"/>
<keyword evidence="2" id="KW-1185">Reference proteome</keyword>
<evidence type="ECO:0000313" key="2">
    <source>
        <dbReference type="Proteomes" id="UP000005237"/>
    </source>
</evidence>
<evidence type="ECO:0000313" key="1">
    <source>
        <dbReference type="EnsemblMetazoa" id="CJA27330.1"/>
    </source>
</evidence>
<reference evidence="1" key="2">
    <citation type="submission" date="2022-06" db="UniProtKB">
        <authorList>
            <consortium name="EnsemblMetazoa"/>
        </authorList>
    </citation>
    <scope>IDENTIFICATION</scope>
    <source>
        <strain evidence="1">DF5081</strain>
    </source>
</reference>